<organism evidence="1 2">
    <name type="scientific">Cricetulus griseus</name>
    <name type="common">Chinese hamster</name>
    <name type="synonym">Cricetulus barabensis griseus</name>
    <dbReference type="NCBI Taxonomy" id="10029"/>
    <lineage>
        <taxon>Eukaryota</taxon>
        <taxon>Metazoa</taxon>
        <taxon>Chordata</taxon>
        <taxon>Craniata</taxon>
        <taxon>Vertebrata</taxon>
        <taxon>Euteleostomi</taxon>
        <taxon>Mammalia</taxon>
        <taxon>Eutheria</taxon>
        <taxon>Euarchontoglires</taxon>
        <taxon>Glires</taxon>
        <taxon>Rodentia</taxon>
        <taxon>Myomorpha</taxon>
        <taxon>Muroidea</taxon>
        <taxon>Cricetidae</taxon>
        <taxon>Cricetinae</taxon>
        <taxon>Cricetulus</taxon>
    </lineage>
</organism>
<dbReference type="InParanoid" id="G3H869"/>
<gene>
    <name evidence="1" type="ORF">I79_006567</name>
</gene>
<name>G3H869_CRIGR</name>
<evidence type="ECO:0000313" key="1">
    <source>
        <dbReference type="EMBL" id="EGW09375.1"/>
    </source>
</evidence>
<dbReference type="AlphaFoldDB" id="G3H869"/>
<dbReference type="EMBL" id="JH000208">
    <property type="protein sequence ID" value="EGW09375.1"/>
    <property type="molecule type" value="Genomic_DNA"/>
</dbReference>
<evidence type="ECO:0000313" key="2">
    <source>
        <dbReference type="Proteomes" id="UP000001075"/>
    </source>
</evidence>
<protein>
    <submittedName>
        <fullName evidence="1">Uncharacterized protein</fullName>
    </submittedName>
</protein>
<dbReference type="Proteomes" id="UP000001075">
    <property type="component" value="Unassembled WGS sequence"/>
</dbReference>
<reference evidence="2" key="1">
    <citation type="journal article" date="2011" name="Nat. Biotechnol.">
        <title>The genomic sequence of the Chinese hamster ovary (CHO)-K1 cell line.</title>
        <authorList>
            <person name="Xu X."/>
            <person name="Nagarajan H."/>
            <person name="Lewis N.E."/>
            <person name="Pan S."/>
            <person name="Cai Z."/>
            <person name="Liu X."/>
            <person name="Chen W."/>
            <person name="Xie M."/>
            <person name="Wang W."/>
            <person name="Hammond S."/>
            <person name="Andersen M.R."/>
            <person name="Neff N."/>
            <person name="Passarelli B."/>
            <person name="Koh W."/>
            <person name="Fan H.C."/>
            <person name="Wang J."/>
            <person name="Gui Y."/>
            <person name="Lee K.H."/>
            <person name="Betenbaugh M.J."/>
            <person name="Quake S.R."/>
            <person name="Famili I."/>
            <person name="Palsson B.O."/>
            <person name="Wang J."/>
        </authorList>
    </citation>
    <scope>NUCLEOTIDE SEQUENCE [LARGE SCALE GENOMIC DNA]</scope>
    <source>
        <strain evidence="2">CHO K1 cell line</strain>
    </source>
</reference>
<accession>G3H869</accession>
<sequence>MPSAPAAKLLGREKDGHLLCYTKEDMKQTWALTGDKGLVHCHLATGQETVAAAATSSIGEAS</sequence>
<proteinExistence type="predicted"/>